<evidence type="ECO:0000256" key="1">
    <source>
        <dbReference type="SAM" id="MobiDB-lite"/>
    </source>
</evidence>
<keyword evidence="3" id="KW-1185">Reference proteome</keyword>
<dbReference type="AlphaFoldDB" id="A0A448Z8C1"/>
<evidence type="ECO:0000313" key="3">
    <source>
        <dbReference type="Proteomes" id="UP000291116"/>
    </source>
</evidence>
<reference evidence="2 3" key="1">
    <citation type="submission" date="2019-01" db="EMBL/GenBank/DDBJ databases">
        <authorList>
            <person name="Ferrante I. M."/>
        </authorList>
    </citation>
    <scope>NUCLEOTIDE SEQUENCE [LARGE SCALE GENOMIC DNA]</scope>
    <source>
        <strain evidence="2 3">B856</strain>
    </source>
</reference>
<feature type="compositionally biased region" description="Gly residues" evidence="1">
    <location>
        <begin position="297"/>
        <end position="307"/>
    </location>
</feature>
<protein>
    <submittedName>
        <fullName evidence="2">Uncharacterized protein</fullName>
    </submittedName>
</protein>
<proteinExistence type="predicted"/>
<gene>
    <name evidence="2" type="ORF">PSNMU_V1.4_AUG-EV-PASAV3_0050120</name>
</gene>
<organism evidence="2 3">
    <name type="scientific">Pseudo-nitzschia multistriata</name>
    <dbReference type="NCBI Taxonomy" id="183589"/>
    <lineage>
        <taxon>Eukaryota</taxon>
        <taxon>Sar</taxon>
        <taxon>Stramenopiles</taxon>
        <taxon>Ochrophyta</taxon>
        <taxon>Bacillariophyta</taxon>
        <taxon>Bacillariophyceae</taxon>
        <taxon>Bacillariophycidae</taxon>
        <taxon>Bacillariales</taxon>
        <taxon>Bacillariaceae</taxon>
        <taxon>Pseudo-nitzschia</taxon>
    </lineage>
</organism>
<accession>A0A448Z8C1</accession>
<sequence>MFILMTPASIAYWISSTEEPEPPWKTNFMFFSSPSVNSVDVSEGSGTGEGSVLDLGELFVGVPNFLRLGVKTGSVNIGVIDTIFLSSGNTEFEFKKDVQLGELFHVVLADADVLFEGFLGKIEHVGGEKRLSVLLVELLVFGDQTVHPWQPSLLAVVGVEDDRNSVKFSDFVDVLGGSDGSSNGGLVVGVVGGLSGDEVTTSLREGNHDGASILLGGFHAGIDGRTSNNVYSWDGESFLLGVVEKVNKSLSGDNTRLDRGRELGESLRVTKMTHLGLFSGFSGHVERGSSSLEASAGGKGSGGTGGGKEGEGGEFHFAI</sequence>
<feature type="compositionally biased region" description="Basic and acidic residues" evidence="1">
    <location>
        <begin position="308"/>
        <end position="319"/>
    </location>
</feature>
<evidence type="ECO:0000313" key="2">
    <source>
        <dbReference type="EMBL" id="VEU38259.1"/>
    </source>
</evidence>
<dbReference type="EMBL" id="CAACVS010000160">
    <property type="protein sequence ID" value="VEU38259.1"/>
    <property type="molecule type" value="Genomic_DNA"/>
</dbReference>
<dbReference type="Proteomes" id="UP000291116">
    <property type="component" value="Unassembled WGS sequence"/>
</dbReference>
<name>A0A448Z8C1_9STRA</name>
<feature type="region of interest" description="Disordered" evidence="1">
    <location>
        <begin position="289"/>
        <end position="319"/>
    </location>
</feature>